<name>A0A8T7M6I7_9CHLR</name>
<dbReference type="Proteomes" id="UP000521676">
    <property type="component" value="Unassembled WGS sequence"/>
</dbReference>
<evidence type="ECO:0000313" key="2">
    <source>
        <dbReference type="EMBL" id="WJW69504.1"/>
    </source>
</evidence>
<evidence type="ECO:0000313" key="1">
    <source>
        <dbReference type="EMBL" id="NWJ47592.1"/>
    </source>
</evidence>
<sequence length="146" mass="16897">MLVRDPEKEEQVRAFFSTDLGQPTGEIVVEFVKRWSLEVTFEESRAHLGFETQRYWSDRASERSTPLLLGLYNLVALIGEKLYQAGKLKPAQSAWYRKEHLTFGDLLAGVRRGLWREFSFQTSPSYPEICLVTRAELERLAFAACY</sequence>
<gene>
    <name evidence="1" type="ORF">HXX08_17185</name>
    <name evidence="2" type="ORF">OZ401_003121</name>
</gene>
<proteinExistence type="predicted"/>
<protein>
    <submittedName>
        <fullName evidence="1">Uncharacterized protein</fullName>
    </submittedName>
</protein>
<evidence type="ECO:0000313" key="3">
    <source>
        <dbReference type="Proteomes" id="UP000521676"/>
    </source>
</evidence>
<dbReference type="EMBL" id="JACATZ010000003">
    <property type="protein sequence ID" value="NWJ47592.1"/>
    <property type="molecule type" value="Genomic_DNA"/>
</dbReference>
<dbReference type="AlphaFoldDB" id="A0A8T7M6I7"/>
<reference evidence="2" key="2">
    <citation type="journal article" date="2024" name="Nature">
        <title>Anoxygenic phototroph of the Chloroflexota uses a type I reaction centre.</title>
        <authorList>
            <person name="Tsuji J.M."/>
            <person name="Shaw N.A."/>
            <person name="Nagashima S."/>
            <person name="Venkiteswaran J.J."/>
            <person name="Schiff S.L."/>
            <person name="Watanabe T."/>
            <person name="Fukui M."/>
            <person name="Hanada S."/>
            <person name="Tank M."/>
            <person name="Neufeld J.D."/>
        </authorList>
    </citation>
    <scope>NUCLEOTIDE SEQUENCE</scope>
    <source>
        <strain evidence="2">L227-S17</strain>
    </source>
</reference>
<keyword evidence="4" id="KW-1185">Reference proteome</keyword>
<dbReference type="RefSeq" id="WP_341471385.1">
    <property type="nucleotide sequence ID" value="NZ_CP128400.1"/>
</dbReference>
<dbReference type="EMBL" id="CP128400">
    <property type="protein sequence ID" value="WJW69504.1"/>
    <property type="molecule type" value="Genomic_DNA"/>
</dbReference>
<dbReference type="Proteomes" id="UP001431572">
    <property type="component" value="Chromosome 2"/>
</dbReference>
<organism evidence="1 3">
    <name type="scientific">Candidatus Chlorohelix allophototropha</name>
    <dbReference type="NCBI Taxonomy" id="3003348"/>
    <lineage>
        <taxon>Bacteria</taxon>
        <taxon>Bacillati</taxon>
        <taxon>Chloroflexota</taxon>
        <taxon>Chloroflexia</taxon>
        <taxon>Candidatus Chloroheliales</taxon>
        <taxon>Candidatus Chloroheliaceae</taxon>
        <taxon>Candidatus Chlorohelix</taxon>
    </lineage>
</organism>
<reference evidence="1 3" key="1">
    <citation type="submission" date="2020-06" db="EMBL/GenBank/DDBJ databases">
        <title>Anoxygenic phototrophic Chloroflexota member uses a Type I reaction center.</title>
        <authorList>
            <person name="Tsuji J.M."/>
            <person name="Shaw N.A."/>
            <person name="Nagashima S."/>
            <person name="Venkiteswaran J."/>
            <person name="Schiff S.L."/>
            <person name="Hanada S."/>
            <person name="Tank M."/>
            <person name="Neufeld J.D."/>
        </authorList>
    </citation>
    <scope>NUCLEOTIDE SEQUENCE [LARGE SCALE GENOMIC DNA]</scope>
    <source>
        <strain evidence="1">L227-S17</strain>
    </source>
</reference>
<evidence type="ECO:0000313" key="4">
    <source>
        <dbReference type="Proteomes" id="UP001431572"/>
    </source>
</evidence>
<accession>A0A8T7M6I7</accession>